<dbReference type="Pfam" id="PF14384">
    <property type="entry name" value="BrnA_antitoxin"/>
    <property type="match status" value="1"/>
</dbReference>
<name>A0A3D8K7U6_9BURK</name>
<dbReference type="EMBL" id="QRGA01000001">
    <property type="protein sequence ID" value="RDV00672.1"/>
    <property type="molecule type" value="Genomic_DNA"/>
</dbReference>
<sequence>MSSKRKFVYPTDEEDAAIQRGIAADPDTRELSDDEFKRLRPFGEVMAKRRAGRPPLASPKEQVSIRYDADILEAFRATGDGWQTRINAALRVYLSEHPLRKASR</sequence>
<reference evidence="1 2" key="1">
    <citation type="submission" date="2018-08" db="EMBL/GenBank/DDBJ databases">
        <title>Paraburkholderia sp. DHOM06 isolated from forest soil.</title>
        <authorList>
            <person name="Gao Z.-H."/>
            <person name="Qiu L.-H."/>
        </authorList>
    </citation>
    <scope>NUCLEOTIDE SEQUENCE [LARGE SCALE GENOMIC DNA]</scope>
    <source>
        <strain evidence="1 2">DHOM06</strain>
    </source>
</reference>
<dbReference type="Proteomes" id="UP000256838">
    <property type="component" value="Unassembled WGS sequence"/>
</dbReference>
<dbReference type="AlphaFoldDB" id="A0A3D8K7U6"/>
<dbReference type="OrthoDB" id="9796641at2"/>
<dbReference type="InterPro" id="IPR025528">
    <property type="entry name" value="BrnA_antitoxin"/>
</dbReference>
<keyword evidence="2" id="KW-1185">Reference proteome</keyword>
<protein>
    <recommendedName>
        <fullName evidence="3">BrnA antitoxin family protein</fullName>
    </recommendedName>
</protein>
<comment type="caution">
    <text evidence="1">The sequence shown here is derived from an EMBL/GenBank/DDBJ whole genome shotgun (WGS) entry which is preliminary data.</text>
</comment>
<evidence type="ECO:0008006" key="3">
    <source>
        <dbReference type="Google" id="ProtNLM"/>
    </source>
</evidence>
<proteinExistence type="predicted"/>
<dbReference type="RefSeq" id="WP_115531943.1">
    <property type="nucleotide sequence ID" value="NZ_QRGA01000001.1"/>
</dbReference>
<organism evidence="1 2">
    <name type="scientific">Trinickia dinghuensis</name>
    <dbReference type="NCBI Taxonomy" id="2291023"/>
    <lineage>
        <taxon>Bacteria</taxon>
        <taxon>Pseudomonadati</taxon>
        <taxon>Pseudomonadota</taxon>
        <taxon>Betaproteobacteria</taxon>
        <taxon>Burkholderiales</taxon>
        <taxon>Burkholderiaceae</taxon>
        <taxon>Trinickia</taxon>
    </lineage>
</organism>
<evidence type="ECO:0000313" key="1">
    <source>
        <dbReference type="EMBL" id="RDV00672.1"/>
    </source>
</evidence>
<evidence type="ECO:0000313" key="2">
    <source>
        <dbReference type="Proteomes" id="UP000256838"/>
    </source>
</evidence>
<gene>
    <name evidence="1" type="ORF">DWV00_02635</name>
</gene>
<accession>A0A3D8K7U6</accession>